<keyword evidence="2" id="KW-1185">Reference proteome</keyword>
<comment type="caution">
    <text evidence="1">The sequence shown here is derived from an EMBL/GenBank/DDBJ whole genome shotgun (WGS) entry which is preliminary data.</text>
</comment>
<proteinExistence type="predicted"/>
<sequence>GIVEDTKGRRLCDAEVLQRHWNEE</sequence>
<dbReference type="AlphaFoldDB" id="A0A392Q5G5"/>
<accession>A0A392Q5G5</accession>
<evidence type="ECO:0000313" key="2">
    <source>
        <dbReference type="Proteomes" id="UP000265520"/>
    </source>
</evidence>
<dbReference type="Proteomes" id="UP000265520">
    <property type="component" value="Unassembled WGS sequence"/>
</dbReference>
<feature type="non-terminal residue" evidence="1">
    <location>
        <position position="1"/>
    </location>
</feature>
<protein>
    <submittedName>
        <fullName evidence="1">Uncharacterized protein</fullName>
    </submittedName>
</protein>
<reference evidence="1 2" key="1">
    <citation type="journal article" date="2018" name="Front. Plant Sci.">
        <title>Red Clover (Trifolium pratense) and Zigzag Clover (T. medium) - A Picture of Genomic Similarities and Differences.</title>
        <authorList>
            <person name="Dluhosova J."/>
            <person name="Istvanek J."/>
            <person name="Nedelnik J."/>
            <person name="Repkova J."/>
        </authorList>
    </citation>
    <scope>NUCLEOTIDE SEQUENCE [LARGE SCALE GENOMIC DNA]</scope>
    <source>
        <strain evidence="2">cv. 10/8</strain>
        <tissue evidence="1">Leaf</tissue>
    </source>
</reference>
<name>A0A392Q5G5_9FABA</name>
<evidence type="ECO:0000313" key="1">
    <source>
        <dbReference type="EMBL" id="MCI19358.1"/>
    </source>
</evidence>
<organism evidence="1 2">
    <name type="scientific">Trifolium medium</name>
    <dbReference type="NCBI Taxonomy" id="97028"/>
    <lineage>
        <taxon>Eukaryota</taxon>
        <taxon>Viridiplantae</taxon>
        <taxon>Streptophyta</taxon>
        <taxon>Embryophyta</taxon>
        <taxon>Tracheophyta</taxon>
        <taxon>Spermatophyta</taxon>
        <taxon>Magnoliopsida</taxon>
        <taxon>eudicotyledons</taxon>
        <taxon>Gunneridae</taxon>
        <taxon>Pentapetalae</taxon>
        <taxon>rosids</taxon>
        <taxon>fabids</taxon>
        <taxon>Fabales</taxon>
        <taxon>Fabaceae</taxon>
        <taxon>Papilionoideae</taxon>
        <taxon>50 kb inversion clade</taxon>
        <taxon>NPAAA clade</taxon>
        <taxon>Hologalegina</taxon>
        <taxon>IRL clade</taxon>
        <taxon>Trifolieae</taxon>
        <taxon>Trifolium</taxon>
    </lineage>
</organism>
<dbReference type="EMBL" id="LXQA010114451">
    <property type="protein sequence ID" value="MCI19358.1"/>
    <property type="molecule type" value="Genomic_DNA"/>
</dbReference>